<dbReference type="CDD" id="cd23799">
    <property type="entry name" value="UBCc_UBE2J"/>
    <property type="match status" value="1"/>
</dbReference>
<dbReference type="InterPro" id="IPR016135">
    <property type="entry name" value="UBQ-conjugating_enzyme/RWD"/>
</dbReference>
<dbReference type="PANTHER" id="PTHR24067">
    <property type="entry name" value="UBIQUITIN-CONJUGATING ENZYME E2"/>
    <property type="match status" value="1"/>
</dbReference>
<keyword evidence="2" id="KW-0472">Membrane</keyword>
<dbReference type="AlphaFoldDB" id="A0A0P4W3M9"/>
<protein>
    <recommendedName>
        <fullName evidence="3">UBC core domain-containing protein</fullName>
    </recommendedName>
</protein>
<evidence type="ECO:0000256" key="1">
    <source>
        <dbReference type="SAM" id="MobiDB-lite"/>
    </source>
</evidence>
<accession>A0A0P4W3M9</accession>
<feature type="transmembrane region" description="Helical" evidence="2">
    <location>
        <begin position="286"/>
        <end position="304"/>
    </location>
</feature>
<evidence type="ECO:0000313" key="4">
    <source>
        <dbReference type="EMBL" id="JAI63124.1"/>
    </source>
</evidence>
<feature type="compositionally biased region" description="Low complexity" evidence="1">
    <location>
        <begin position="240"/>
        <end position="252"/>
    </location>
</feature>
<dbReference type="Pfam" id="PF00179">
    <property type="entry name" value="UQ_con"/>
    <property type="match status" value="1"/>
</dbReference>
<reference evidence="4" key="1">
    <citation type="submission" date="2015-09" db="EMBL/GenBank/DDBJ databases">
        <title>Scylla olivacea transcriptome.</title>
        <authorList>
            <person name="Ikhwanuddin M."/>
        </authorList>
    </citation>
    <scope>NUCLEOTIDE SEQUENCE</scope>
</reference>
<organism evidence="4">
    <name type="scientific">Scylla olivacea</name>
    <name type="common">Orange mud crab</name>
    <name type="synonym">Cancer olivacea</name>
    <dbReference type="NCBI Taxonomy" id="85551"/>
    <lineage>
        <taxon>Eukaryota</taxon>
        <taxon>Metazoa</taxon>
        <taxon>Ecdysozoa</taxon>
        <taxon>Arthropoda</taxon>
        <taxon>Crustacea</taxon>
        <taxon>Multicrustacea</taxon>
        <taxon>Malacostraca</taxon>
        <taxon>Eumalacostraca</taxon>
        <taxon>Eucarida</taxon>
        <taxon>Decapoda</taxon>
        <taxon>Pleocyemata</taxon>
        <taxon>Brachyura</taxon>
        <taxon>Eubrachyura</taxon>
        <taxon>Portunoidea</taxon>
        <taxon>Portunidae</taxon>
        <taxon>Portuninae</taxon>
        <taxon>Scylla</taxon>
    </lineage>
</organism>
<dbReference type="SUPFAM" id="SSF54495">
    <property type="entry name" value="UBC-like"/>
    <property type="match status" value="1"/>
</dbReference>
<proteinExistence type="predicted"/>
<dbReference type="InterPro" id="IPR000608">
    <property type="entry name" value="UBC"/>
</dbReference>
<keyword evidence="2" id="KW-0812">Transmembrane</keyword>
<feature type="region of interest" description="Disordered" evidence="1">
    <location>
        <begin position="187"/>
        <end position="261"/>
    </location>
</feature>
<dbReference type="EMBL" id="GDRN01075074">
    <property type="protein sequence ID" value="JAI63124.1"/>
    <property type="molecule type" value="Transcribed_RNA"/>
</dbReference>
<dbReference type="InterPro" id="IPR050113">
    <property type="entry name" value="Ub_conjugating_enzyme"/>
</dbReference>
<sequence>MESSYNSRCPAVKRLFREAKELREATEEYYAQPLEDNLFEWHFTVRGPADSEFDGGVYHGRIIMPPDYPMKPPNIIFLTPNGRFETNKKICLSISGHHPETWQPSWSIRTALLAIIGFMPTPANGTIGSLDYTAAERAVLAKRSQEYQCPQCGCVSAQLRERTSDNRELQAEAREVMGKVAVTVKMESKDEANSSSSSIKGDTVTPPPSPSSNDSGTPPPDQSTPDSPAHQHAAVEELSSDAASPSSSSPTTETEDASPEILMEGVPTRTIRANSVTSIAVSGQGYLYNFVLSSAIFLFIALVIRRIFLLEGETPEEFDDILL</sequence>
<evidence type="ECO:0000256" key="2">
    <source>
        <dbReference type="SAM" id="Phobius"/>
    </source>
</evidence>
<dbReference type="SMART" id="SM00212">
    <property type="entry name" value="UBCc"/>
    <property type="match status" value="1"/>
</dbReference>
<dbReference type="PROSITE" id="PS50127">
    <property type="entry name" value="UBC_2"/>
    <property type="match status" value="1"/>
</dbReference>
<name>A0A0P4W3M9_SCYOL</name>
<feature type="domain" description="UBC core" evidence="3">
    <location>
        <begin position="10"/>
        <end position="160"/>
    </location>
</feature>
<dbReference type="Gene3D" id="3.10.110.10">
    <property type="entry name" value="Ubiquitin Conjugating Enzyme"/>
    <property type="match status" value="1"/>
</dbReference>
<dbReference type="FunFam" id="3.10.110.10:FF:000086">
    <property type="entry name" value="Ubiquitin-conjugating enzyme E2 J1"/>
    <property type="match status" value="1"/>
</dbReference>
<evidence type="ECO:0000259" key="3">
    <source>
        <dbReference type="PROSITE" id="PS50127"/>
    </source>
</evidence>
<keyword evidence="2" id="KW-1133">Transmembrane helix</keyword>